<name>A0A1K2HLS9_9NEIS</name>
<evidence type="ECO:0000313" key="2">
    <source>
        <dbReference type="EMBL" id="SFZ77521.1"/>
    </source>
</evidence>
<dbReference type="OrthoDB" id="5296742at2"/>
<dbReference type="EMBL" id="FPKR01000009">
    <property type="protein sequence ID" value="SFZ77521.1"/>
    <property type="molecule type" value="Genomic_DNA"/>
</dbReference>
<dbReference type="AlphaFoldDB" id="A0A1K2HLS9"/>
<accession>A0A1K2HLS9</accession>
<evidence type="ECO:0000313" key="3">
    <source>
        <dbReference type="Proteomes" id="UP000186513"/>
    </source>
</evidence>
<dbReference type="RefSeq" id="WP_072428974.1">
    <property type="nucleotide sequence ID" value="NZ_FPKR01000009.1"/>
</dbReference>
<dbReference type="InterPro" id="IPR021136">
    <property type="entry name" value="Flagellar_hook_control-like_C"/>
</dbReference>
<dbReference type="Pfam" id="PF02120">
    <property type="entry name" value="Flg_hook"/>
    <property type="match status" value="1"/>
</dbReference>
<gene>
    <name evidence="2" type="ORF">SAMN02745887_02469</name>
</gene>
<proteinExistence type="predicted"/>
<dbReference type="Proteomes" id="UP000186513">
    <property type="component" value="Unassembled WGS sequence"/>
</dbReference>
<reference evidence="2 3" key="1">
    <citation type="submission" date="2016-11" db="EMBL/GenBank/DDBJ databases">
        <authorList>
            <person name="Jaros S."/>
            <person name="Januszkiewicz K."/>
            <person name="Wedrychowicz H."/>
        </authorList>
    </citation>
    <scope>NUCLEOTIDE SEQUENCE [LARGE SCALE GENOMIC DNA]</scope>
    <source>
        <strain evidence="2 3">DSM 18899</strain>
    </source>
</reference>
<evidence type="ECO:0000259" key="1">
    <source>
        <dbReference type="Pfam" id="PF02120"/>
    </source>
</evidence>
<sequence length="397" mass="43364">MIPANALVPPLQAQVKTAETPLIQVVNAVQEVQRLFTIGEQVRAQVTGLLPNGRYAVLVKDQLLDLNLPRNTEESAAFDMQVIANSPRLTFLLPRQLLSAPQATPNPPSPDRSSNVALSGTARFLGDLLAELAGQPDQPAKANATQASATLLSSAEQVLDTRKLTETLKQAISAGGLFYESHLAEWVKGERSLEQLLKEPLAKLLTQTSAEQAGKPADRGGADGASQLRQGIEARLSGLLAGRPEMEQRSEDATRQATAASLEALSQDLEPMPASARQMVQQQLQLLDQRQLAWQGQVWPGQEMRWEVEEDGANRYSEEGEQARVWRTRVQMNLPKLGSVDVLLTLYDRSRLEVGFQVVQAQTAERIRAEQGRLQLQLEAAGLALQANQVVIVAEDN</sequence>
<protein>
    <submittedName>
        <fullName evidence="2">Hook-length control protein FliK</fullName>
    </submittedName>
</protein>
<feature type="domain" description="Flagellar hook-length control protein-like C-terminal" evidence="1">
    <location>
        <begin position="321"/>
        <end position="389"/>
    </location>
</feature>
<keyword evidence="3" id="KW-1185">Reference proteome</keyword>
<organism evidence="2 3">
    <name type="scientific">Chitinimonas taiwanensis DSM 18899</name>
    <dbReference type="NCBI Taxonomy" id="1121279"/>
    <lineage>
        <taxon>Bacteria</taxon>
        <taxon>Pseudomonadati</taxon>
        <taxon>Pseudomonadota</taxon>
        <taxon>Betaproteobacteria</taxon>
        <taxon>Neisseriales</taxon>
        <taxon>Chitinibacteraceae</taxon>
        <taxon>Chitinimonas</taxon>
    </lineage>
</organism>
<dbReference type="STRING" id="1121279.SAMN02745887_02469"/>